<feature type="region of interest" description="Disordered" evidence="1">
    <location>
        <begin position="98"/>
        <end position="146"/>
    </location>
</feature>
<gene>
    <name evidence="3" type="ORF">K457DRAFT_158977</name>
</gene>
<keyword evidence="4" id="KW-1185">Reference proteome</keyword>
<dbReference type="EMBL" id="KV442102">
    <property type="protein sequence ID" value="OAQ24066.1"/>
    <property type="molecule type" value="Genomic_DNA"/>
</dbReference>
<sequence>MLARIAIVALTTALALLVAGPTPVMSLPVGGGDEPPVISEALRLPTITTRNPTFNYNAPSTTTKVPYAHATGTPSSSENIQELYEFIYNLPHRNHPPSKIRSPYRYTYGNSLDKNDDEEDPDDTVPMECLPRLTPTSYPSTAGRRDDNAQRPFVVTEQDSTLPELIELEDVDDESTWIGEEEVSSINQLSGAGDTAEVWLNRFSSPPRPQKPSCEERDCRFIGIDLRENEFSVGFVNAEGKAELIPNEEGELYTPADVRFIDGGRRAIVGSSAWSTSGNTTRDFFVRGTREPRNQVDLSRLRDAHVYKLYPEAVRFGLNGMAPNKVNADNFDTFGEPLEHEVLERSGLLQVEGDILAVLMQRAVDMAEAYLEEKIEGVYVTYPKKVLKYGPIGDLFLRDTIFDSSREKEIMQAGARVRQLERYDAFPEILALMSGHISFFESRLQRKPDVSEEYWNSKYLSQIVLLYNLRDSSEDLVVMRYTKGAHGRHSFHLDFVSGYLPNDGNIQAQFSRYMIKYVLDRFNRGIGVKGTDKSHKDAVDSEYLPYYDMLIGSMDDYSTMSFAKDDWESWFRITHDSYVAVTIKDYKECKMRFLRERLTATVEQVLADAGIEDRNLIDHLVVADASRFQAQSTVVLEDIVFGGNGGKAVTEVDPQKAIAEGIAMFAGRTKVKDTKVQNRCDTV</sequence>
<dbReference type="OrthoDB" id="2390090at2759"/>
<feature type="signal peptide" evidence="2">
    <location>
        <begin position="1"/>
        <end position="26"/>
    </location>
</feature>
<dbReference type="SUPFAM" id="SSF53067">
    <property type="entry name" value="Actin-like ATPase domain"/>
    <property type="match status" value="1"/>
</dbReference>
<name>A0A197JHT8_9FUNG</name>
<dbReference type="Proteomes" id="UP000078512">
    <property type="component" value="Unassembled WGS sequence"/>
</dbReference>
<organism evidence="3 4">
    <name type="scientific">Linnemannia elongata AG-77</name>
    <dbReference type="NCBI Taxonomy" id="1314771"/>
    <lineage>
        <taxon>Eukaryota</taxon>
        <taxon>Fungi</taxon>
        <taxon>Fungi incertae sedis</taxon>
        <taxon>Mucoromycota</taxon>
        <taxon>Mortierellomycotina</taxon>
        <taxon>Mortierellomycetes</taxon>
        <taxon>Mortierellales</taxon>
        <taxon>Mortierellaceae</taxon>
        <taxon>Linnemannia</taxon>
    </lineage>
</organism>
<protein>
    <submittedName>
        <fullName evidence="3">Uncharacterized protein</fullName>
    </submittedName>
</protein>
<evidence type="ECO:0000256" key="1">
    <source>
        <dbReference type="SAM" id="MobiDB-lite"/>
    </source>
</evidence>
<proteinExistence type="predicted"/>
<evidence type="ECO:0000313" key="4">
    <source>
        <dbReference type="Proteomes" id="UP000078512"/>
    </source>
</evidence>
<dbReference type="AlphaFoldDB" id="A0A197JHT8"/>
<feature type="chain" id="PRO_5008275955" evidence="2">
    <location>
        <begin position="27"/>
        <end position="683"/>
    </location>
</feature>
<dbReference type="InterPro" id="IPR043129">
    <property type="entry name" value="ATPase_NBD"/>
</dbReference>
<accession>A0A197JHT8</accession>
<evidence type="ECO:0000313" key="3">
    <source>
        <dbReference type="EMBL" id="OAQ24066.1"/>
    </source>
</evidence>
<keyword evidence="2" id="KW-0732">Signal</keyword>
<reference evidence="3 4" key="1">
    <citation type="submission" date="2016-05" db="EMBL/GenBank/DDBJ databases">
        <title>Genome sequencing reveals origins of a unique bacterial endosymbiosis in the earliest lineages of terrestrial Fungi.</title>
        <authorList>
            <consortium name="DOE Joint Genome Institute"/>
            <person name="Uehling J."/>
            <person name="Gryganskyi A."/>
            <person name="Hameed K."/>
            <person name="Tschaplinski T."/>
            <person name="Misztal P."/>
            <person name="Wu S."/>
            <person name="Desiro A."/>
            <person name="Vande Pol N."/>
            <person name="Du Z.-Y."/>
            <person name="Zienkiewicz A."/>
            <person name="Zienkiewicz K."/>
            <person name="Morin E."/>
            <person name="Tisserant E."/>
            <person name="Splivallo R."/>
            <person name="Hainaut M."/>
            <person name="Henrissat B."/>
            <person name="Ohm R."/>
            <person name="Kuo A."/>
            <person name="Yan J."/>
            <person name="Lipzen A."/>
            <person name="Nolan M."/>
            <person name="Labutti K."/>
            <person name="Barry K."/>
            <person name="Goldstein A."/>
            <person name="Labbe J."/>
            <person name="Schadt C."/>
            <person name="Tuskan G."/>
            <person name="Grigoriev I."/>
            <person name="Martin F."/>
            <person name="Vilgalys R."/>
            <person name="Bonito G."/>
        </authorList>
    </citation>
    <scope>NUCLEOTIDE SEQUENCE [LARGE SCALE GENOMIC DNA]</scope>
    <source>
        <strain evidence="3 4">AG-77</strain>
    </source>
</reference>
<dbReference type="Gene3D" id="3.30.420.40">
    <property type="match status" value="1"/>
</dbReference>
<feature type="compositionally biased region" description="Acidic residues" evidence="1">
    <location>
        <begin position="115"/>
        <end position="125"/>
    </location>
</feature>
<evidence type="ECO:0000256" key="2">
    <source>
        <dbReference type="SAM" id="SignalP"/>
    </source>
</evidence>